<evidence type="ECO:0000256" key="1">
    <source>
        <dbReference type="ARBA" id="ARBA00008136"/>
    </source>
</evidence>
<evidence type="ECO:0000256" key="7">
    <source>
        <dbReference type="ARBA" id="ARBA00023239"/>
    </source>
</evidence>
<dbReference type="InterPro" id="IPR003738">
    <property type="entry name" value="SRAP"/>
</dbReference>
<dbReference type="EMBL" id="LLXZ01000126">
    <property type="protein sequence ID" value="KRR04918.1"/>
    <property type="molecule type" value="Genomic_DNA"/>
</dbReference>
<keyword evidence="7" id="KW-0456">Lyase</keyword>
<dbReference type="AlphaFoldDB" id="A0A0R3LIJ5"/>
<evidence type="ECO:0000313" key="9">
    <source>
        <dbReference type="EMBL" id="KRR04918.1"/>
    </source>
</evidence>
<keyword evidence="5" id="KW-0190">Covalent protein-DNA linkage</keyword>
<dbReference type="GO" id="GO:0003697">
    <property type="term" value="F:single-stranded DNA binding"/>
    <property type="evidence" value="ECO:0007669"/>
    <property type="project" value="InterPro"/>
</dbReference>
<evidence type="ECO:0000256" key="8">
    <source>
        <dbReference type="RuleBase" id="RU364100"/>
    </source>
</evidence>
<dbReference type="InterPro" id="IPR036590">
    <property type="entry name" value="SRAP-like"/>
</dbReference>
<dbReference type="GO" id="GO:0006508">
    <property type="term" value="P:proteolysis"/>
    <property type="evidence" value="ECO:0007669"/>
    <property type="project" value="UniProtKB-KW"/>
</dbReference>
<evidence type="ECO:0000313" key="10">
    <source>
        <dbReference type="Proteomes" id="UP000050863"/>
    </source>
</evidence>
<keyword evidence="3" id="KW-0227">DNA damage</keyword>
<dbReference type="EC" id="3.4.-.-" evidence="8"/>
<evidence type="ECO:0000256" key="5">
    <source>
        <dbReference type="ARBA" id="ARBA00023124"/>
    </source>
</evidence>
<dbReference type="STRING" id="280332.CQ12_40840"/>
<comment type="similarity">
    <text evidence="1 8">Belongs to the SOS response-associated peptidase family.</text>
</comment>
<keyword evidence="4 8" id="KW-0378">Hydrolase</keyword>
<dbReference type="RefSeq" id="WP_057837224.1">
    <property type="nucleotide sequence ID" value="NZ_LLXZ01000126.1"/>
</dbReference>
<evidence type="ECO:0000256" key="2">
    <source>
        <dbReference type="ARBA" id="ARBA00022670"/>
    </source>
</evidence>
<reference evidence="9 10" key="1">
    <citation type="submission" date="2014-03" db="EMBL/GenBank/DDBJ databases">
        <title>Bradyrhizobium valentinum sp. nov., isolated from effective nodules of Lupinus mariae-josephae, a lupine endemic of basic-lime soils in Eastern Spain.</title>
        <authorList>
            <person name="Duran D."/>
            <person name="Rey L."/>
            <person name="Navarro A."/>
            <person name="Busquets A."/>
            <person name="Imperial J."/>
            <person name="Ruiz-Argueso T."/>
        </authorList>
    </citation>
    <scope>NUCLEOTIDE SEQUENCE [LARGE SCALE GENOMIC DNA]</scope>
    <source>
        <strain evidence="9 10">PAC68</strain>
    </source>
</reference>
<evidence type="ECO:0000256" key="4">
    <source>
        <dbReference type="ARBA" id="ARBA00022801"/>
    </source>
</evidence>
<dbReference type="Proteomes" id="UP000050863">
    <property type="component" value="Unassembled WGS sequence"/>
</dbReference>
<proteinExistence type="inferred from homology"/>
<dbReference type="OrthoDB" id="9782620at2"/>
<dbReference type="Pfam" id="PF02586">
    <property type="entry name" value="SRAP"/>
    <property type="match status" value="1"/>
</dbReference>
<evidence type="ECO:0000256" key="3">
    <source>
        <dbReference type="ARBA" id="ARBA00022763"/>
    </source>
</evidence>
<dbReference type="SUPFAM" id="SSF143081">
    <property type="entry name" value="BB1717-like"/>
    <property type="match status" value="1"/>
</dbReference>
<accession>A0A0R3LIJ5</accession>
<dbReference type="PANTHER" id="PTHR13604:SF0">
    <property type="entry name" value="ABASIC SITE PROCESSING PROTEIN HMCES"/>
    <property type="match status" value="1"/>
</dbReference>
<dbReference type="GO" id="GO:0106300">
    <property type="term" value="P:protein-DNA covalent cross-linking repair"/>
    <property type="evidence" value="ECO:0007669"/>
    <property type="project" value="InterPro"/>
</dbReference>
<dbReference type="Gene3D" id="3.90.1680.20">
    <property type="match status" value="2"/>
</dbReference>
<keyword evidence="2 8" id="KW-0645">Protease</keyword>
<sequence length="220" mass="24768">MCNLYSITTNQEAIRALFRVMNRYVGNLAPMPGVFPDYPAPVVRNAGSERELVLMRWGMPPPPRTGGPPVTNIRNTSSPHWRGWLKPENRCLVPFNSFAEYAPEPNPETKKKDVVWFAINEDRPLTCFAGIWTEFKGDRGTKSKPIPGPHLVYGFLTTSPNAVVEPIYPRAMPVILITDEERDIWMRAPWDEAKALQRPLADDAIRIVARGADKEDKAAA</sequence>
<gene>
    <name evidence="9" type="ORF">CQ12_40840</name>
</gene>
<keyword evidence="6" id="KW-0238">DNA-binding</keyword>
<dbReference type="GO" id="GO:0016829">
    <property type="term" value="F:lyase activity"/>
    <property type="evidence" value="ECO:0007669"/>
    <property type="project" value="UniProtKB-KW"/>
</dbReference>
<dbReference type="GO" id="GO:0008233">
    <property type="term" value="F:peptidase activity"/>
    <property type="evidence" value="ECO:0007669"/>
    <property type="project" value="UniProtKB-KW"/>
</dbReference>
<dbReference type="PANTHER" id="PTHR13604">
    <property type="entry name" value="DC12-RELATED"/>
    <property type="match status" value="1"/>
</dbReference>
<keyword evidence="10" id="KW-1185">Reference proteome</keyword>
<comment type="caution">
    <text evidence="9">The sequence shown here is derived from an EMBL/GenBank/DDBJ whole genome shotgun (WGS) entry which is preliminary data.</text>
</comment>
<name>A0A0R3LIJ5_9BRAD</name>
<protein>
    <recommendedName>
        <fullName evidence="8">Abasic site processing protein</fullName>
        <ecNumber evidence="8">3.4.-.-</ecNumber>
    </recommendedName>
</protein>
<evidence type="ECO:0000256" key="6">
    <source>
        <dbReference type="ARBA" id="ARBA00023125"/>
    </source>
</evidence>
<organism evidence="9 10">
    <name type="scientific">Bradyrhizobium jicamae</name>
    <dbReference type="NCBI Taxonomy" id="280332"/>
    <lineage>
        <taxon>Bacteria</taxon>
        <taxon>Pseudomonadati</taxon>
        <taxon>Pseudomonadota</taxon>
        <taxon>Alphaproteobacteria</taxon>
        <taxon>Hyphomicrobiales</taxon>
        <taxon>Nitrobacteraceae</taxon>
        <taxon>Bradyrhizobium</taxon>
    </lineage>
</organism>